<organism evidence="5 6">
    <name type="scientific">Candidatus Thermofonsia Clade 3 bacterium</name>
    <dbReference type="NCBI Taxonomy" id="2364212"/>
    <lineage>
        <taxon>Bacteria</taxon>
        <taxon>Bacillati</taxon>
        <taxon>Chloroflexota</taxon>
        <taxon>Candidatus Thermofontia</taxon>
        <taxon>Candidatus Thermofonsia Clade 3</taxon>
    </lineage>
</organism>
<dbReference type="Pfam" id="PF03704">
    <property type="entry name" value="BTAD"/>
    <property type="match status" value="1"/>
</dbReference>
<proteinExistence type="predicted"/>
<feature type="domain" description="Bacterial transcriptional activator" evidence="4">
    <location>
        <begin position="427"/>
        <end position="511"/>
    </location>
</feature>
<keyword evidence="1" id="KW-0677">Repeat</keyword>
<dbReference type="InterPro" id="IPR051012">
    <property type="entry name" value="CellSynth/LPSAsmb/PSIAsmb"/>
</dbReference>
<protein>
    <recommendedName>
        <fullName evidence="4">Bacterial transcriptional activator domain-containing protein</fullName>
    </recommendedName>
</protein>
<dbReference type="Proteomes" id="UP000230790">
    <property type="component" value="Unassembled WGS sequence"/>
</dbReference>
<dbReference type="AlphaFoldDB" id="A0A2M8QDY1"/>
<dbReference type="InterPro" id="IPR011990">
    <property type="entry name" value="TPR-like_helical_dom_sf"/>
</dbReference>
<dbReference type="PANTHER" id="PTHR45586:SF1">
    <property type="entry name" value="LIPOPOLYSACCHARIDE ASSEMBLY PROTEIN B"/>
    <property type="match status" value="1"/>
</dbReference>
<dbReference type="PANTHER" id="PTHR45586">
    <property type="entry name" value="TPR REPEAT-CONTAINING PROTEIN PA4667"/>
    <property type="match status" value="1"/>
</dbReference>
<dbReference type="Gene3D" id="1.25.40.10">
    <property type="entry name" value="Tetratricopeptide repeat domain"/>
    <property type="match status" value="2"/>
</dbReference>
<feature type="region of interest" description="Disordered" evidence="3">
    <location>
        <begin position="374"/>
        <end position="394"/>
    </location>
</feature>
<name>A0A2M8QDY1_9CHLR</name>
<reference evidence="5 6" key="1">
    <citation type="submission" date="2017-11" db="EMBL/GenBank/DDBJ databases">
        <title>Evolution of Phototrophy in the Chloroflexi Phylum Driven by Horizontal Gene Transfer.</title>
        <authorList>
            <person name="Ward L.M."/>
            <person name="Hemp J."/>
            <person name="Shih P.M."/>
            <person name="Mcglynn S.E."/>
            <person name="Fischer W."/>
        </authorList>
    </citation>
    <scope>NUCLEOTIDE SEQUENCE [LARGE SCALE GENOMIC DNA]</scope>
    <source>
        <strain evidence="5">JP3_7</strain>
    </source>
</reference>
<evidence type="ECO:0000256" key="3">
    <source>
        <dbReference type="SAM" id="MobiDB-lite"/>
    </source>
</evidence>
<gene>
    <name evidence="5" type="ORF">CUN48_05810</name>
</gene>
<comment type="caution">
    <text evidence="5">The sequence shown here is derived from an EMBL/GenBank/DDBJ whole genome shotgun (WGS) entry which is preliminary data.</text>
</comment>
<dbReference type="PROSITE" id="PS50293">
    <property type="entry name" value="TPR_REGION"/>
    <property type="match status" value="1"/>
</dbReference>
<dbReference type="SMART" id="SM00028">
    <property type="entry name" value="TPR"/>
    <property type="match status" value="5"/>
</dbReference>
<evidence type="ECO:0000313" key="6">
    <source>
        <dbReference type="Proteomes" id="UP000230790"/>
    </source>
</evidence>
<dbReference type="SUPFAM" id="SSF48452">
    <property type="entry name" value="TPR-like"/>
    <property type="match status" value="2"/>
</dbReference>
<evidence type="ECO:0000259" key="4">
    <source>
        <dbReference type="Pfam" id="PF03704"/>
    </source>
</evidence>
<evidence type="ECO:0000256" key="1">
    <source>
        <dbReference type="ARBA" id="ARBA00022737"/>
    </source>
</evidence>
<sequence length="517" mass="54526">MTSEPTLGDVLSEVEAAIAAGDHDRAIALTDDLLQSYPDAIGVWRARAEAFDASGRPFQASEAYRRVLDIAPADVNAMRRLALALSHAGQGAEAKLVARQALDYAPEDEALLRIVAARDAEDAEWPEVGAALREGLNDVRAGLFDRGITRLHSVVAQCPDRADALVALAHALWEAGLRVAAAEACQFILDIQPDCLNAHALLLALWRRIGPPGLEQAHLNAIERLDPDHRHVKALLGDDSPLEVVSVPAVRQPSAQSAAEEAEALDRAAWVSDLVAAASSAPKPLERIAQPFSANDATYPLERDDALIAAASGDEVAAAVAGDVVHLHDAAGADDDGMPVESLIPLEWEESDDVSGESGAAASVWLTDAVDAEPGGSVPMPPQPTRPNVSAGGASPEWVANEATMPTWIAQPKPHTPRRGASRASLAGLMATSRAAAAREAINRGRWQEAMSLYEKAIALGRGKALDEVIADLAALSTVQPLARAAHELLGMAYARKGDMNAALQAYRRAMILATEA</sequence>
<dbReference type="InterPro" id="IPR019734">
    <property type="entry name" value="TPR_rpt"/>
</dbReference>
<evidence type="ECO:0000313" key="5">
    <source>
        <dbReference type="EMBL" id="PJF47962.1"/>
    </source>
</evidence>
<evidence type="ECO:0000256" key="2">
    <source>
        <dbReference type="ARBA" id="ARBA00022803"/>
    </source>
</evidence>
<keyword evidence="2" id="KW-0802">TPR repeat</keyword>
<dbReference type="InterPro" id="IPR005158">
    <property type="entry name" value="BTAD"/>
</dbReference>
<dbReference type="Pfam" id="PF13432">
    <property type="entry name" value="TPR_16"/>
    <property type="match status" value="2"/>
</dbReference>
<accession>A0A2M8QDY1</accession>
<dbReference type="EMBL" id="PGTN01000028">
    <property type="protein sequence ID" value="PJF47962.1"/>
    <property type="molecule type" value="Genomic_DNA"/>
</dbReference>